<reference evidence="3 4" key="1">
    <citation type="submission" date="2017-03" db="EMBL/GenBank/DDBJ databases">
        <authorList>
            <person name="Afonso C.L."/>
            <person name="Miller P.J."/>
            <person name="Scott M.A."/>
            <person name="Spackman E."/>
            <person name="Goraichik I."/>
            <person name="Dimitrov K.M."/>
            <person name="Suarez D.L."/>
            <person name="Swayne D.E."/>
        </authorList>
    </citation>
    <scope>NUCLEOTIDE SEQUENCE [LARGE SCALE GENOMIC DNA]</scope>
    <source>
        <strain evidence="3 4">CECT 7691</strain>
    </source>
</reference>
<sequence>MTLTDLPKSTTYAIVGAGVHGLSTALHLARELAATGRGSGADVVVLDKTAPGAGATGIACGCVRNFYMTEPLHDILRHSLDVWMEDPVNYAFQQVGYISCGEGNQIDDYGRIHRHQNDVGYPSDLYVGAEGKAFLKAIWPDFVTDGIDVVLHEKKSGYAGTRQFVRGLVEKCEAAGVRILSGVEVLDYESENGTVRSILTDRGRMKVDMVILSVGAWVGKHWSLLGKPATISCGYADGRAVEKDMWTYWRLLEGEVYVDEPYRTAIDGDPPVLHVEMMNTPVVDPATGKEIQDHLYVYWKNGAERMDRPGVQGGTIPIRIGPEAMIDPYGHANDEYQADDWFADYMCAAMGQLMGRFEGCRKNFRERRNGGVGAFTPDNVPVFDWIAPNVYMTADSNHGFKMAGVGKLLARELVRGETPAALKPFAFTRFAEGRTFGASNSHSPWV</sequence>
<feature type="domain" description="FAD dependent oxidoreductase" evidence="2">
    <location>
        <begin position="12"/>
        <end position="411"/>
    </location>
</feature>
<dbReference type="InterPro" id="IPR036188">
    <property type="entry name" value="FAD/NAD-bd_sf"/>
</dbReference>
<dbReference type="OrthoDB" id="9815989at2"/>
<proteinExistence type="predicted"/>
<dbReference type="Gene3D" id="3.30.9.10">
    <property type="entry name" value="D-Amino Acid Oxidase, subunit A, domain 2"/>
    <property type="match status" value="1"/>
</dbReference>
<dbReference type="PANTHER" id="PTHR13847:SF287">
    <property type="entry name" value="FAD-DEPENDENT OXIDOREDUCTASE DOMAIN-CONTAINING PROTEIN 1"/>
    <property type="match status" value="1"/>
</dbReference>
<dbReference type="GO" id="GO:0102317">
    <property type="term" value="F:4-methylaminobutyrate oxidase (demethylating) activity"/>
    <property type="evidence" value="ECO:0007669"/>
    <property type="project" value="UniProtKB-EC"/>
</dbReference>
<name>A0A1Y5R9J6_9PROT</name>
<dbReference type="Gene3D" id="3.50.50.60">
    <property type="entry name" value="FAD/NAD(P)-binding domain"/>
    <property type="match status" value="1"/>
</dbReference>
<dbReference type="PANTHER" id="PTHR13847">
    <property type="entry name" value="SARCOSINE DEHYDROGENASE-RELATED"/>
    <property type="match status" value="1"/>
</dbReference>
<dbReference type="SUPFAM" id="SSF51905">
    <property type="entry name" value="FAD/NAD(P)-binding domain"/>
    <property type="match status" value="1"/>
</dbReference>
<dbReference type="GO" id="GO:0005737">
    <property type="term" value="C:cytoplasm"/>
    <property type="evidence" value="ECO:0007669"/>
    <property type="project" value="TreeGrafter"/>
</dbReference>
<dbReference type="AlphaFoldDB" id="A0A1Y5R9J6"/>
<keyword evidence="1 3" id="KW-0560">Oxidoreductase</keyword>
<gene>
    <name evidence="3" type="primary">mlr_1</name>
    <name evidence="3" type="ORF">OCH7691_00095</name>
</gene>
<evidence type="ECO:0000259" key="2">
    <source>
        <dbReference type="Pfam" id="PF01266"/>
    </source>
</evidence>
<evidence type="ECO:0000313" key="3">
    <source>
        <dbReference type="EMBL" id="SLN11572.1"/>
    </source>
</evidence>
<evidence type="ECO:0000313" key="4">
    <source>
        <dbReference type="Proteomes" id="UP000193200"/>
    </source>
</evidence>
<dbReference type="Proteomes" id="UP000193200">
    <property type="component" value="Unassembled WGS sequence"/>
</dbReference>
<dbReference type="EC" id="1.5.3.19" evidence="3"/>
<dbReference type="InParanoid" id="A0A1Y5R9J6"/>
<accession>A0A1Y5R9J6</accession>
<evidence type="ECO:0000256" key="1">
    <source>
        <dbReference type="ARBA" id="ARBA00023002"/>
    </source>
</evidence>
<dbReference type="Pfam" id="PF01266">
    <property type="entry name" value="DAO"/>
    <property type="match status" value="1"/>
</dbReference>
<dbReference type="RefSeq" id="WP_085881470.1">
    <property type="nucleotide sequence ID" value="NZ_FWFR01000001.1"/>
</dbReference>
<protein>
    <submittedName>
        <fullName evidence="3">4-methylaminobutanoate oxidase (Formaldehyde-forming)</fullName>
        <ecNumber evidence="3">1.5.3.19</ecNumber>
    </submittedName>
</protein>
<dbReference type="EMBL" id="FWFR01000001">
    <property type="protein sequence ID" value="SLN11572.1"/>
    <property type="molecule type" value="Genomic_DNA"/>
</dbReference>
<dbReference type="InterPro" id="IPR006076">
    <property type="entry name" value="FAD-dep_OxRdtase"/>
</dbReference>
<keyword evidence="4" id="KW-1185">Reference proteome</keyword>
<organism evidence="3 4">
    <name type="scientific">Oceanibacterium hippocampi</name>
    <dbReference type="NCBI Taxonomy" id="745714"/>
    <lineage>
        <taxon>Bacteria</taxon>
        <taxon>Pseudomonadati</taxon>
        <taxon>Pseudomonadota</taxon>
        <taxon>Alphaproteobacteria</taxon>
        <taxon>Sneathiellales</taxon>
        <taxon>Sneathiellaceae</taxon>
        <taxon>Oceanibacterium</taxon>
    </lineage>
</organism>